<feature type="domain" description="PDZ" evidence="2">
    <location>
        <begin position="162"/>
        <end position="211"/>
    </location>
</feature>
<sequence>MVDTQTPTKPAQQANVVNLEKDVLIGVRLRVSFGSRAFWGTVVDCYWVSGGLFYKVSFDDGDVDILPADEVMRDAEAAKTHAKENPQHKNKQSNSDTEEKDYFPTMRLHKLKRKRDDGVYNSASNVRQVNLWGQRLYASIYTNKKNETFVKEFLKTEDGQIGEMEATGQVKIGDMILAVNEIRVLGMPSRELAELIRKPKRPIKLILYRPQLSNQLPQEDQEEHLFAASSDVSTTTSLQTQHHAPLLPNVSQAPALSFVTPEQALANQVPVSRMDAQQWTQSSQQLLTKEYIWERVRQNILARQAADSARVPVPISVHLTHPHHFVPTFTNTAASGLPVSGIQPAKPMFQPFGAAAQAMGGNQRQGITSINNETLQQSLTHRNSVATTGNTYDLTQSPQTTTTDTTMNVVQQSVSQDGQHHNLASSRHPKQAATSVQNTTNSVISEDTSRPVASSPTSGSRARTTDNIASTAELTTRHSLSSKGLLKELVPNSSLLSSCGTPETTEIENASGTTSFLSSSTLVDKRTEFESIDKSQPMSFLSPNDFNVDFEATTRSVEQIETAAKEPDEVKSNVGLVFVKVSRSRLCLTLGIQGTLIAVTSFVLDEFGKPGEVELSGKVFIGDVLVRINETNIVSGMTPNTVAEIVNSVPRPLTLWFERASWEILDGKA</sequence>
<evidence type="ECO:0000259" key="2">
    <source>
        <dbReference type="PROSITE" id="PS50106"/>
    </source>
</evidence>
<keyword evidence="4" id="KW-1185">Reference proteome</keyword>
<evidence type="ECO:0000313" key="4">
    <source>
        <dbReference type="Proteomes" id="UP000054928"/>
    </source>
</evidence>
<dbReference type="SUPFAM" id="SSF50156">
    <property type="entry name" value="PDZ domain-like"/>
    <property type="match status" value="1"/>
</dbReference>
<protein>
    <submittedName>
        <fullName evidence="3">PDZ domain</fullName>
    </submittedName>
</protein>
<feature type="compositionally biased region" description="Polar residues" evidence="1">
    <location>
        <begin position="414"/>
        <end position="425"/>
    </location>
</feature>
<dbReference type="PROSITE" id="PS50106">
    <property type="entry name" value="PDZ"/>
    <property type="match status" value="1"/>
</dbReference>
<dbReference type="OrthoDB" id="165498at2759"/>
<dbReference type="Proteomes" id="UP000054928">
    <property type="component" value="Unassembled WGS sequence"/>
</dbReference>
<dbReference type="GeneID" id="36396130"/>
<organism evidence="3 4">
    <name type="scientific">Plasmopara halstedii</name>
    <name type="common">Downy mildew of sunflower</name>
    <dbReference type="NCBI Taxonomy" id="4781"/>
    <lineage>
        <taxon>Eukaryota</taxon>
        <taxon>Sar</taxon>
        <taxon>Stramenopiles</taxon>
        <taxon>Oomycota</taxon>
        <taxon>Peronosporomycetes</taxon>
        <taxon>Peronosporales</taxon>
        <taxon>Peronosporaceae</taxon>
        <taxon>Plasmopara</taxon>
    </lineage>
</organism>
<dbReference type="SMART" id="SM00228">
    <property type="entry name" value="PDZ"/>
    <property type="match status" value="2"/>
</dbReference>
<dbReference type="InterPro" id="IPR036034">
    <property type="entry name" value="PDZ_sf"/>
</dbReference>
<accession>A0A0P1AUS0</accession>
<feature type="compositionally biased region" description="Polar residues" evidence="1">
    <location>
        <begin position="432"/>
        <end position="466"/>
    </location>
</feature>
<evidence type="ECO:0000313" key="3">
    <source>
        <dbReference type="EMBL" id="CEG44735.1"/>
    </source>
</evidence>
<dbReference type="RefSeq" id="XP_024581104.1">
    <property type="nucleotide sequence ID" value="XM_024730870.1"/>
</dbReference>
<proteinExistence type="predicted"/>
<dbReference type="InterPro" id="IPR001478">
    <property type="entry name" value="PDZ"/>
</dbReference>
<evidence type="ECO:0000256" key="1">
    <source>
        <dbReference type="SAM" id="MobiDB-lite"/>
    </source>
</evidence>
<feature type="region of interest" description="Disordered" evidence="1">
    <location>
        <begin position="77"/>
        <end position="103"/>
    </location>
</feature>
<name>A0A0P1AUS0_PLAHL</name>
<dbReference type="AlphaFoldDB" id="A0A0P1AUS0"/>
<reference evidence="4" key="1">
    <citation type="submission" date="2014-09" db="EMBL/GenBank/DDBJ databases">
        <authorList>
            <person name="Sharma Rahul"/>
            <person name="Thines Marco"/>
        </authorList>
    </citation>
    <scope>NUCLEOTIDE SEQUENCE [LARGE SCALE GENOMIC DNA]</scope>
</reference>
<feature type="compositionally biased region" description="Basic and acidic residues" evidence="1">
    <location>
        <begin position="77"/>
        <end position="87"/>
    </location>
</feature>
<dbReference type="EMBL" id="CCYD01001336">
    <property type="protein sequence ID" value="CEG44735.1"/>
    <property type="molecule type" value="Genomic_DNA"/>
</dbReference>
<feature type="region of interest" description="Disordered" evidence="1">
    <location>
        <begin position="414"/>
        <end position="466"/>
    </location>
</feature>
<dbReference type="Gene3D" id="2.30.42.10">
    <property type="match status" value="1"/>
</dbReference>
<dbReference type="OMA" id="WTHDAPT"/>